<dbReference type="Pfam" id="PF12505">
    <property type="entry name" value="DUF3712"/>
    <property type="match status" value="1"/>
</dbReference>
<dbReference type="STRING" id="1095629.A0A0C9Y0Q4"/>
<name>A0A0C9Y0Q4_9AGAR</name>
<reference evidence="1 2" key="1">
    <citation type="submission" date="2014-04" db="EMBL/GenBank/DDBJ databases">
        <authorList>
            <consortium name="DOE Joint Genome Institute"/>
            <person name="Kuo A."/>
            <person name="Kohler A."/>
            <person name="Nagy L.G."/>
            <person name="Floudas D."/>
            <person name="Copeland A."/>
            <person name="Barry K.W."/>
            <person name="Cichocki N."/>
            <person name="Veneault-Fourrey C."/>
            <person name="LaButti K."/>
            <person name="Lindquist E.A."/>
            <person name="Lipzen A."/>
            <person name="Lundell T."/>
            <person name="Morin E."/>
            <person name="Murat C."/>
            <person name="Sun H."/>
            <person name="Tunlid A."/>
            <person name="Henrissat B."/>
            <person name="Grigoriev I.V."/>
            <person name="Hibbett D.S."/>
            <person name="Martin F."/>
            <person name="Nordberg H.P."/>
            <person name="Cantor M.N."/>
            <person name="Hua S.X."/>
        </authorList>
    </citation>
    <scope>NUCLEOTIDE SEQUENCE [LARGE SCALE GENOMIC DNA]</scope>
    <source>
        <strain evidence="1 2">LaAM-08-1</strain>
    </source>
</reference>
<evidence type="ECO:0000313" key="1">
    <source>
        <dbReference type="EMBL" id="KIK03552.1"/>
    </source>
</evidence>
<gene>
    <name evidence="1" type="ORF">K443DRAFT_676725</name>
</gene>
<dbReference type="Proteomes" id="UP000054477">
    <property type="component" value="Unassembled WGS sequence"/>
</dbReference>
<evidence type="ECO:0000313" key="2">
    <source>
        <dbReference type="Proteomes" id="UP000054477"/>
    </source>
</evidence>
<organism evidence="1 2">
    <name type="scientific">Laccaria amethystina LaAM-08-1</name>
    <dbReference type="NCBI Taxonomy" id="1095629"/>
    <lineage>
        <taxon>Eukaryota</taxon>
        <taxon>Fungi</taxon>
        <taxon>Dikarya</taxon>
        <taxon>Basidiomycota</taxon>
        <taxon>Agaricomycotina</taxon>
        <taxon>Agaricomycetes</taxon>
        <taxon>Agaricomycetidae</taxon>
        <taxon>Agaricales</taxon>
        <taxon>Agaricineae</taxon>
        <taxon>Hydnangiaceae</taxon>
        <taxon>Laccaria</taxon>
    </lineage>
</organism>
<dbReference type="InterPro" id="IPR022185">
    <property type="entry name" value="DUF3712"/>
</dbReference>
<protein>
    <submittedName>
        <fullName evidence="1">Uncharacterized protein</fullName>
    </submittedName>
</protein>
<dbReference type="OrthoDB" id="10039566at2759"/>
<dbReference type="HOGENOM" id="CLU_2427367_0_0_1"/>
<reference evidence="2" key="2">
    <citation type="submission" date="2015-01" db="EMBL/GenBank/DDBJ databases">
        <title>Evolutionary Origins and Diversification of the Mycorrhizal Mutualists.</title>
        <authorList>
            <consortium name="DOE Joint Genome Institute"/>
            <consortium name="Mycorrhizal Genomics Consortium"/>
            <person name="Kohler A."/>
            <person name="Kuo A."/>
            <person name="Nagy L.G."/>
            <person name="Floudas D."/>
            <person name="Copeland A."/>
            <person name="Barry K.W."/>
            <person name="Cichocki N."/>
            <person name="Veneault-Fourrey C."/>
            <person name="LaButti K."/>
            <person name="Lindquist E.A."/>
            <person name="Lipzen A."/>
            <person name="Lundell T."/>
            <person name="Morin E."/>
            <person name="Murat C."/>
            <person name="Riley R."/>
            <person name="Ohm R."/>
            <person name="Sun H."/>
            <person name="Tunlid A."/>
            <person name="Henrissat B."/>
            <person name="Grigoriev I.V."/>
            <person name="Hibbett D.S."/>
            <person name="Martin F."/>
        </authorList>
    </citation>
    <scope>NUCLEOTIDE SEQUENCE [LARGE SCALE GENOMIC DNA]</scope>
    <source>
        <strain evidence="2">LaAM-08-1</strain>
    </source>
</reference>
<dbReference type="AlphaFoldDB" id="A0A0C9Y0Q4"/>
<proteinExistence type="predicted"/>
<sequence length="91" mass="9710">MATNLSCPDPQHPAFAAFNTDLTTQDIANFFLVGQSRAIANLSIGQITLDPIKVNVSTSLQGLQGLKGMTTIENVDVTGGTQTGRYQSLHF</sequence>
<dbReference type="EMBL" id="KN838579">
    <property type="protein sequence ID" value="KIK03552.1"/>
    <property type="molecule type" value="Genomic_DNA"/>
</dbReference>
<keyword evidence="2" id="KW-1185">Reference proteome</keyword>
<accession>A0A0C9Y0Q4</accession>